<proteinExistence type="predicted"/>
<sequence>MRFKQFKPRTLTEADLQQLNELRMNPTTLQQFGSSDEAKGIMAGFEAELVFTGLGGDSYDDEYDMEPDMDADERCGSIQQIMDFFENDEWGYGIHGRDADKLQEGLDEMYWEWHEDQMYEAFRDEAEELIKKVIEEDDFDWEDETRKQLDMMDLSDDEIEEAMKQGTGAPKFDRSSEQEEYALANPGYQRYLEAREQAEGLLDDLVQDSLVSQDKNYDAALDEFRDNFYIDDDSGFFSDVGLRWMSDVQDKFELMWPVMTGTGSSNEGGFSEDNAEKLADDLHEKLGVRTKVSSGYHSAKRDNVTWIFEPDSSLDSDDSDNMPVEIVSPPMPLEECLTKMEQFFEWAEENGAYANSSTGFHMGVSLPHRGGDVDYVKLALFLGDEHVLREFGRSGNHFCEAAIKKIRGRVKGNKEAVGSALELMKHNLLELAQKALEINNHGFGKYTSINPQGGTDARSPHNERGAKYIEFRSAGGSNYFEDIDKLKNTLLRYAQAMTIAANPAAERREYYKKLYKLISPPEGDPAIDLFARFATGEIDSEQLKRSWADKQLEKEPTGDWVLYDSDGKRVQGHTYNGYTKSEAWEKAKEKLSPGSSMEGFQKAYKFLPSNSESGDWEVYNTETGKTLEVLRGYESRGRAADAVYDKYADQKIPFNLRPVDTNAPEPELTKRERLAKNIKAQGPAPKVYYKWNIANPKSGENDNDYMTRERVFQTTKKVEKENPKAGKYNNTIVGKGSAQLTSKNELRDIDEMSFDFRVKGSDDVIEYKRFSRASDSINGLTCPVVVAIERANELSEKLGKPVVAYEVPAKAVSDLQSTLRTWEIVDRMDNNKVLDTVGGTEAEAERVRQGWVQRAGRGEDSNIGKRSVPNDASRERYEAGRGTWEFFYEPTGRILDRVTDASEPQARAVLADVQRRYSDLAAPSIQMRKAVAAQDTDINVAQNFAPAGFQTQRPATGDYYEVRSGDRVYGYVSTQAATDNTRSMAIEVKTYINELTGRDDAQLVYKSGDPVQAVDGTGELIWQIYERSSGHVIEEILAANQQEAWTEAQGYLRDIGAEDPSLFSLRPKMES</sequence>
<accession>A0A6J5LC14</accession>
<keyword evidence="2" id="KW-0436">Ligase</keyword>
<gene>
    <name evidence="2" type="ORF">UFOVP112_347</name>
</gene>
<organism evidence="2">
    <name type="scientific">uncultured Caudovirales phage</name>
    <dbReference type="NCBI Taxonomy" id="2100421"/>
    <lineage>
        <taxon>Viruses</taxon>
        <taxon>Duplodnaviria</taxon>
        <taxon>Heunggongvirae</taxon>
        <taxon>Uroviricota</taxon>
        <taxon>Caudoviricetes</taxon>
        <taxon>Peduoviridae</taxon>
        <taxon>Maltschvirus</taxon>
        <taxon>Maltschvirus maltsch</taxon>
    </lineage>
</organism>
<dbReference type="EMBL" id="LR796233">
    <property type="protein sequence ID" value="CAB4129249.1"/>
    <property type="molecule type" value="Genomic_DNA"/>
</dbReference>
<feature type="region of interest" description="Disordered" evidence="1">
    <location>
        <begin position="854"/>
        <end position="874"/>
    </location>
</feature>
<evidence type="ECO:0000256" key="1">
    <source>
        <dbReference type="SAM" id="MobiDB-lite"/>
    </source>
</evidence>
<dbReference type="Pfam" id="PF12224">
    <property type="entry name" value="Amidoligase_2"/>
    <property type="match status" value="1"/>
</dbReference>
<evidence type="ECO:0000313" key="2">
    <source>
        <dbReference type="EMBL" id="CAB4129249.1"/>
    </source>
</evidence>
<dbReference type="InterPro" id="IPR022025">
    <property type="entry name" value="Amidoligase_2"/>
</dbReference>
<name>A0A6J5LC14_9CAUD</name>
<protein>
    <submittedName>
        <fullName evidence="2">Amidoligase enzyme</fullName>
    </submittedName>
</protein>
<dbReference type="GO" id="GO:0016874">
    <property type="term" value="F:ligase activity"/>
    <property type="evidence" value="ECO:0007669"/>
    <property type="project" value="UniProtKB-KW"/>
</dbReference>
<reference evidence="2" key="1">
    <citation type="submission" date="2020-04" db="EMBL/GenBank/DDBJ databases">
        <authorList>
            <person name="Chiriac C."/>
            <person name="Salcher M."/>
            <person name="Ghai R."/>
            <person name="Kavagutti S V."/>
        </authorList>
    </citation>
    <scope>NUCLEOTIDE SEQUENCE</scope>
</reference>